<evidence type="ECO:0000256" key="6">
    <source>
        <dbReference type="ARBA" id="ARBA00022692"/>
    </source>
</evidence>
<feature type="compositionally biased region" description="Basic and acidic residues" evidence="17">
    <location>
        <begin position="740"/>
        <end position="752"/>
    </location>
</feature>
<evidence type="ECO:0000256" key="12">
    <source>
        <dbReference type="ARBA" id="ARBA00022989"/>
    </source>
</evidence>
<dbReference type="InterPro" id="IPR041569">
    <property type="entry name" value="AAA_lid_3"/>
</dbReference>
<evidence type="ECO:0000256" key="7">
    <source>
        <dbReference type="ARBA" id="ARBA00022723"/>
    </source>
</evidence>
<keyword evidence="20" id="KW-1185">Reference proteome</keyword>
<dbReference type="InterPro" id="IPR003593">
    <property type="entry name" value="AAA+_ATPase"/>
</dbReference>
<dbReference type="EMBL" id="SSOP01000326">
    <property type="protein sequence ID" value="KAB5589045.1"/>
    <property type="molecule type" value="Genomic_DNA"/>
</dbReference>
<evidence type="ECO:0000256" key="1">
    <source>
        <dbReference type="ARBA" id="ARBA00001947"/>
    </source>
</evidence>
<evidence type="ECO:0000256" key="11">
    <source>
        <dbReference type="ARBA" id="ARBA00022840"/>
    </source>
</evidence>
<dbReference type="FunFam" id="1.20.58.760:FF:000003">
    <property type="entry name" value="AFG3-like AAA ATPase 2"/>
    <property type="match status" value="1"/>
</dbReference>
<dbReference type="CDD" id="cd19501">
    <property type="entry name" value="RecA-like_FtsH"/>
    <property type="match status" value="1"/>
</dbReference>
<evidence type="ECO:0000313" key="20">
    <source>
        <dbReference type="Proteomes" id="UP000383932"/>
    </source>
</evidence>
<comment type="similarity">
    <text evidence="3">In the C-terminal section; belongs to the peptidase M41 family.</text>
</comment>
<feature type="region of interest" description="Disordered" evidence="17">
    <location>
        <begin position="1121"/>
        <end position="1160"/>
    </location>
</feature>
<dbReference type="NCBIfam" id="TIGR01241">
    <property type="entry name" value="FtsH_fam"/>
    <property type="match status" value="1"/>
</dbReference>
<dbReference type="GO" id="GO:0004176">
    <property type="term" value="F:ATP-dependent peptidase activity"/>
    <property type="evidence" value="ECO:0007669"/>
    <property type="project" value="InterPro"/>
</dbReference>
<reference evidence="19 20" key="1">
    <citation type="journal article" date="2019" name="Fungal Biol. Biotechnol.">
        <title>Draft genome sequence of fastidious pathogen Ceratobasidium theobromae, which causes vascular-streak dieback in Theobroma cacao.</title>
        <authorList>
            <person name="Ali S.S."/>
            <person name="Asman A."/>
            <person name="Shao J."/>
            <person name="Firmansyah A.P."/>
            <person name="Susilo A.W."/>
            <person name="Rosmana A."/>
            <person name="McMahon P."/>
            <person name="Junaid M."/>
            <person name="Guest D."/>
            <person name="Kheng T.Y."/>
            <person name="Meinhardt L.W."/>
            <person name="Bailey B.A."/>
        </authorList>
    </citation>
    <scope>NUCLEOTIDE SEQUENCE [LARGE SCALE GENOMIC DNA]</scope>
    <source>
        <strain evidence="19 20">CT2</strain>
    </source>
</reference>
<evidence type="ECO:0000256" key="2">
    <source>
        <dbReference type="ARBA" id="ARBA00004225"/>
    </source>
</evidence>
<dbReference type="Pfam" id="PF00004">
    <property type="entry name" value="AAA"/>
    <property type="match status" value="1"/>
</dbReference>
<dbReference type="PANTHER" id="PTHR43655:SF2">
    <property type="entry name" value="AFG3 LIKE MATRIX AAA PEPTIDASE SUBUNIT 2, ISOFORM A"/>
    <property type="match status" value="1"/>
</dbReference>
<feature type="domain" description="AAA+ ATPase" evidence="18">
    <location>
        <begin position="326"/>
        <end position="466"/>
    </location>
</feature>
<feature type="compositionally biased region" description="Basic and acidic residues" evidence="17">
    <location>
        <begin position="941"/>
        <end position="956"/>
    </location>
</feature>
<evidence type="ECO:0000313" key="19">
    <source>
        <dbReference type="EMBL" id="KAB5589045.1"/>
    </source>
</evidence>
<dbReference type="Gene3D" id="3.40.50.300">
    <property type="entry name" value="P-loop containing nucleotide triphosphate hydrolases"/>
    <property type="match status" value="1"/>
</dbReference>
<dbReference type="InterPro" id="IPR013633">
    <property type="entry name" value="NRDE-2"/>
</dbReference>
<feature type="compositionally biased region" description="Basic and acidic residues" evidence="17">
    <location>
        <begin position="39"/>
        <end position="67"/>
    </location>
</feature>
<dbReference type="PROSITE" id="PS00674">
    <property type="entry name" value="AAA"/>
    <property type="match status" value="1"/>
</dbReference>
<feature type="compositionally biased region" description="Basic and acidic residues" evidence="17">
    <location>
        <begin position="1121"/>
        <end position="1133"/>
    </location>
</feature>
<dbReference type="GO" id="GO:0008270">
    <property type="term" value="F:zinc ion binding"/>
    <property type="evidence" value="ECO:0007669"/>
    <property type="project" value="InterPro"/>
</dbReference>
<dbReference type="Pfam" id="PF06480">
    <property type="entry name" value="FtsH_ext"/>
    <property type="match status" value="1"/>
</dbReference>
<comment type="caution">
    <text evidence="19">The sequence shown here is derived from an EMBL/GenBank/DDBJ whole genome shotgun (WGS) entry which is preliminary data.</text>
</comment>
<dbReference type="InterPro" id="IPR011546">
    <property type="entry name" value="Pept_M41_FtsH_extracell"/>
</dbReference>
<comment type="cofactor">
    <cofactor evidence="1">
        <name>Zn(2+)</name>
        <dbReference type="ChEBI" id="CHEBI:29105"/>
    </cofactor>
</comment>
<dbReference type="InterPro" id="IPR003960">
    <property type="entry name" value="ATPase_AAA_CS"/>
</dbReference>
<protein>
    <submittedName>
        <fullName evidence="19">NRDE-2 (Necessary for RNA interference) protein</fullName>
    </submittedName>
</protein>
<evidence type="ECO:0000256" key="17">
    <source>
        <dbReference type="SAM" id="MobiDB-lite"/>
    </source>
</evidence>
<organism evidence="19 20">
    <name type="scientific">Ceratobasidium theobromae</name>
    <dbReference type="NCBI Taxonomy" id="1582974"/>
    <lineage>
        <taxon>Eukaryota</taxon>
        <taxon>Fungi</taxon>
        <taxon>Dikarya</taxon>
        <taxon>Basidiomycota</taxon>
        <taxon>Agaricomycotina</taxon>
        <taxon>Agaricomycetes</taxon>
        <taxon>Cantharellales</taxon>
        <taxon>Ceratobasidiaceae</taxon>
        <taxon>Ceratobasidium</taxon>
    </lineage>
</organism>
<dbReference type="Gene3D" id="1.10.8.60">
    <property type="match status" value="1"/>
</dbReference>
<dbReference type="GO" id="GO:0005524">
    <property type="term" value="F:ATP binding"/>
    <property type="evidence" value="ECO:0007669"/>
    <property type="project" value="UniProtKB-KW"/>
</dbReference>
<dbReference type="SUPFAM" id="SSF140990">
    <property type="entry name" value="FtsH protease domain-like"/>
    <property type="match status" value="1"/>
</dbReference>
<gene>
    <name evidence="19" type="ORF">CTheo_7508</name>
</gene>
<evidence type="ECO:0000256" key="5">
    <source>
        <dbReference type="ARBA" id="ARBA00022670"/>
    </source>
</evidence>
<dbReference type="InterPro" id="IPR027417">
    <property type="entry name" value="P-loop_NTPase"/>
</dbReference>
<keyword evidence="15" id="KW-0472">Membrane</keyword>
<dbReference type="Gene3D" id="3.40.1690.20">
    <property type="match status" value="1"/>
</dbReference>
<dbReference type="InterPro" id="IPR050928">
    <property type="entry name" value="ATP-dep_Zn_Metalloprotease"/>
</dbReference>
<evidence type="ECO:0000256" key="14">
    <source>
        <dbReference type="ARBA" id="ARBA00023128"/>
    </source>
</evidence>
<name>A0A5N5QBC8_9AGAM</name>
<dbReference type="InterPro" id="IPR005936">
    <property type="entry name" value="FtsH"/>
</dbReference>
<feature type="compositionally biased region" description="Low complexity" evidence="17">
    <location>
        <begin position="1137"/>
        <end position="1148"/>
    </location>
</feature>
<keyword evidence="12" id="KW-1133">Transmembrane helix</keyword>
<dbReference type="PANTHER" id="PTHR43655">
    <property type="entry name" value="ATP-DEPENDENT PROTEASE"/>
    <property type="match status" value="1"/>
</dbReference>
<dbReference type="SMART" id="SM00382">
    <property type="entry name" value="AAA"/>
    <property type="match status" value="1"/>
</dbReference>
<dbReference type="FunFam" id="1.10.8.60:FF:000019">
    <property type="entry name" value="AFG3-like AAA ATPase 2"/>
    <property type="match status" value="1"/>
</dbReference>
<comment type="subcellular location">
    <subcellularLocation>
        <location evidence="2">Mitochondrion membrane</location>
        <topology evidence="2">Multi-pass membrane protein</topology>
    </subcellularLocation>
</comment>
<evidence type="ECO:0000256" key="15">
    <source>
        <dbReference type="ARBA" id="ARBA00023136"/>
    </source>
</evidence>
<dbReference type="SUPFAM" id="SSF48452">
    <property type="entry name" value="TPR-like"/>
    <property type="match status" value="1"/>
</dbReference>
<dbReference type="InterPro" id="IPR011990">
    <property type="entry name" value="TPR-like_helical_dom_sf"/>
</dbReference>
<dbReference type="Pfam" id="PF08424">
    <property type="entry name" value="NRDE-2"/>
    <property type="match status" value="1"/>
</dbReference>
<dbReference type="SUPFAM" id="SSF52540">
    <property type="entry name" value="P-loop containing nucleoside triphosphate hydrolases"/>
    <property type="match status" value="1"/>
</dbReference>
<dbReference type="InterPro" id="IPR037219">
    <property type="entry name" value="Peptidase_M41-like"/>
</dbReference>
<keyword evidence="14" id="KW-0496">Mitochondrion</keyword>
<dbReference type="FunFam" id="3.40.50.300:FF:000001">
    <property type="entry name" value="ATP-dependent zinc metalloprotease FtsH"/>
    <property type="match status" value="1"/>
</dbReference>
<evidence type="ECO:0000256" key="10">
    <source>
        <dbReference type="ARBA" id="ARBA00022833"/>
    </source>
</evidence>
<evidence type="ECO:0000259" key="18">
    <source>
        <dbReference type="SMART" id="SM00382"/>
    </source>
</evidence>
<dbReference type="GO" id="GO:0005745">
    <property type="term" value="C:m-AAA complex"/>
    <property type="evidence" value="ECO:0007669"/>
    <property type="project" value="TreeGrafter"/>
</dbReference>
<dbReference type="Gene3D" id="1.20.58.760">
    <property type="entry name" value="Peptidase M41"/>
    <property type="match status" value="1"/>
</dbReference>
<evidence type="ECO:0000256" key="9">
    <source>
        <dbReference type="ARBA" id="ARBA00022801"/>
    </source>
</evidence>
<dbReference type="Pfam" id="PF17862">
    <property type="entry name" value="AAA_lid_3"/>
    <property type="match status" value="1"/>
</dbReference>
<feature type="compositionally biased region" description="Basic and acidic residues" evidence="17">
    <location>
        <begin position="838"/>
        <end position="894"/>
    </location>
</feature>
<comment type="catalytic activity">
    <reaction evidence="16">
        <text>ATP + H2O = ADP + phosphate + H(+)</text>
        <dbReference type="Rhea" id="RHEA:13065"/>
        <dbReference type="ChEBI" id="CHEBI:15377"/>
        <dbReference type="ChEBI" id="CHEBI:15378"/>
        <dbReference type="ChEBI" id="CHEBI:30616"/>
        <dbReference type="ChEBI" id="CHEBI:43474"/>
        <dbReference type="ChEBI" id="CHEBI:456216"/>
    </reaction>
    <physiologicalReaction direction="left-to-right" evidence="16">
        <dbReference type="Rhea" id="RHEA:13066"/>
    </physiologicalReaction>
</comment>
<dbReference type="GO" id="GO:0030163">
    <property type="term" value="P:protein catabolic process"/>
    <property type="evidence" value="ECO:0007669"/>
    <property type="project" value="UniProtKB-ARBA"/>
</dbReference>
<feature type="compositionally biased region" description="Basic and acidic residues" evidence="17">
    <location>
        <begin position="93"/>
        <end position="104"/>
    </location>
</feature>
<keyword evidence="9" id="KW-0378">Hydrolase</keyword>
<keyword evidence="7" id="KW-0479">Metal-binding</keyword>
<evidence type="ECO:0000256" key="4">
    <source>
        <dbReference type="ARBA" id="ARBA00010550"/>
    </source>
</evidence>
<evidence type="ECO:0000256" key="16">
    <source>
        <dbReference type="ARBA" id="ARBA00048778"/>
    </source>
</evidence>
<keyword evidence="5" id="KW-0645">Protease</keyword>
<dbReference type="InterPro" id="IPR000642">
    <property type="entry name" value="Peptidase_M41"/>
</dbReference>
<proteinExistence type="inferred from homology"/>
<dbReference type="GO" id="GO:0004222">
    <property type="term" value="F:metalloendopeptidase activity"/>
    <property type="evidence" value="ECO:0007669"/>
    <property type="project" value="InterPro"/>
</dbReference>
<feature type="region of interest" description="Disordered" evidence="17">
    <location>
        <begin position="36"/>
        <end position="123"/>
    </location>
</feature>
<comment type="similarity">
    <text evidence="4">In the N-terminal section; belongs to the AAA ATPase family.</text>
</comment>
<accession>A0A5N5QBC8</accession>
<dbReference type="GO" id="GO:0034982">
    <property type="term" value="P:mitochondrial protein processing"/>
    <property type="evidence" value="ECO:0007669"/>
    <property type="project" value="TreeGrafter"/>
</dbReference>
<feature type="compositionally biased region" description="Basic and acidic residues" evidence="17">
    <location>
        <begin position="902"/>
        <end position="933"/>
    </location>
</feature>
<evidence type="ECO:0000256" key="3">
    <source>
        <dbReference type="ARBA" id="ARBA00010044"/>
    </source>
</evidence>
<dbReference type="HAMAP" id="MF_01458">
    <property type="entry name" value="FtsH"/>
    <property type="match status" value="1"/>
</dbReference>
<keyword evidence="11" id="KW-0067">ATP-binding</keyword>
<keyword evidence="6" id="KW-0812">Transmembrane</keyword>
<dbReference type="GO" id="GO:0016887">
    <property type="term" value="F:ATP hydrolysis activity"/>
    <property type="evidence" value="ECO:0007669"/>
    <property type="project" value="InterPro"/>
</dbReference>
<dbReference type="FunFam" id="3.40.1690.20:FF:000003">
    <property type="entry name" value="Mitochondrial inner membrane AAA protease Yta12, putative"/>
    <property type="match status" value="1"/>
</dbReference>
<sequence length="1972" mass="221718">MHTFIRRATYARRAHVQLRPIPFPTTIAPRLARAYATPTDDKPPNHDGKEHNVDGNKDKGKDKEKPAGEQTKFPPALKGLEGFFGGKSSDSGSYRDSEHDDTHERRHRSAPPPGGSPQGGPNLYQNLALVGTALYLAYTLSAASSDSREITWQEFQNAFLEKGLVDKLTVVNRSRVRVHLHSNATGTMYPQATGQGYYFSIGSVEAFERKLDEAQRALNVPINERIPVAYHEEISALNTALHFAPTLILAGLLLYFSRRATGGTGAGGSGGIFGIGKSRARLFNQETDVKVKFKDVAGMEEAKVEIMEFVRFLKEPAKYERLGAKIPRGAILSGPPGTGKTLLAKATAGEASVPFLSVSGSEFVEMFVGVGPSRVRDLFASAKKHAPCIIFVDEIDAIGKSRGKGGNFGGNDERESTLNQLLVEMDGFGTKEHIVVLAGTNRPDVLDPALLRPGRFDRHIQVDRPDVSGRKEIFLVHLKPLKLDPALTREDIAQKLAVMTPGFSGADIANVCNEAALHAARVDNDSVTETNFETAIERVIVGLERKSRVLGKEEKRTVAYHEAGHAVCGWFLEFADPLLKVSIIPRGVGALGYAQYLPAERYLYSTPQLMDRMCMTLGGRVSEEIFFGEITTGAQDDLQKITNMAFEVCANYGMNEVIGPVSYGGNESKESFHKPFSEKTGEMLDNEVRKLIMTAHKRTKELLTEKREAVVKVAERLLEKEILTRQDMIELLGKRPFEGRSDDMDKYLDKQGQKSAPPPFEQPAQPEPTVASKTTEFLIYNNTTRILFLGWRLSAVAFVSAYFRSRVYLLAAGHHMSAPSFSSFPPAFSSFPDLGESESSKKDKEKRSKREDRDHKRDKPKSHKDEEERHKSHKPDRSRGRDEREGSPRRKNGGDKASSSSRRHDEMGKSSSRYEKDKSSRKAIEKAYREEKRRERKGQHRDREKDKGRSARRGSDLDVSELDEPEGGAYDFERDLENARKQQVALKGEQQIDYGSIDLSNLCVTDRKGDAQLMQYGYLDSSKVPRFVRAGYGNVLGAPPGWKIVRGRGSNREVELGKGGRPPGKRYVERRALPSTTRRLIPSKSAFPLTQDEDGFIRLNKRRSRNQDDLADEVDDAGKIRRREEGPVYREITRANSDSSASSASCSDTESDTELVTPELTRSGQLAARVREYPTDISAWMALLKHNVSPSRDGLARAEMTVSVLGKALAAHPANRRSPSLRLRFLRSGELIWTPQQLEKEWNDVLNDFPQDGDVWSEWLGWRMREMHGVEDTIVDIAHALEVLSGSTEELEMQRLRIFWRACIWLRQAGYAERAISAMQAQIEITFFPPQIRLPSFFDALNMFEEFWDSEVPRIGEEGAQGWATWVSNNNTGSLHEMHPSIPQLVATPADPYRHWAQREQNLDNALTRPLRLRAANYRLDDPHRVAVLSDFSAILTPLVTPIARRNLLFVCLGFLGLHTPGSSPPPDDVWADDRWLKRANTLFPEQLKSVGPRVLDGGALIGHERMLRAGWGPVKEWGWGIGRIVTAESDKTIGSRIWEPEDTNGIDGDFVSRVFAALSPIVQDEMWDEHWLAFEAVTNPKKALKLSRSQLAQDQSSLYRWGVHARLERTRGKFEEACKIYRVNLAHTDVQQRRPGELELWWDWAELEWLRGNCDDALQIVVMAAGVSSTSSADVLRAKRIFDAILVDNSSADAMGNVALVKLRALLELLASDSLPAALMIYNHHIQTPRFLPYTAEHEALTLAATICAFHYTRTLQRSCPPSVLRDQATVAIKTYPGNTTLLGLFLESERGEKIWGRVRTAVSDIVLQQDLKDDMKTEISLARVLWAIWVESWEHGNYEQERVRSVLAKAANDDRMRHSPVLWYIYLEFELKVGRPSRAKTLLFQAVASCPWVKGFYLLAFDQLRSSFTPAQLDAWSTLMAERQIRLRTDIEDLLVDWIPEGNSDSEHISEEGDLEIEHRAQEYRRLRPY</sequence>
<evidence type="ECO:0000256" key="13">
    <source>
        <dbReference type="ARBA" id="ARBA00023049"/>
    </source>
</evidence>
<feature type="region of interest" description="Disordered" evidence="17">
    <location>
        <begin position="740"/>
        <end position="769"/>
    </location>
</feature>
<dbReference type="InterPro" id="IPR003959">
    <property type="entry name" value="ATPase_AAA_core"/>
</dbReference>
<keyword evidence="10" id="KW-0862">Zinc</keyword>
<keyword evidence="13" id="KW-0482">Metalloprotease</keyword>
<dbReference type="Pfam" id="PF01434">
    <property type="entry name" value="Peptidase_M41"/>
    <property type="match status" value="1"/>
</dbReference>
<evidence type="ECO:0000256" key="8">
    <source>
        <dbReference type="ARBA" id="ARBA00022741"/>
    </source>
</evidence>
<keyword evidence="8" id="KW-0547">Nucleotide-binding</keyword>
<feature type="region of interest" description="Disordered" evidence="17">
    <location>
        <begin position="831"/>
        <end position="968"/>
    </location>
</feature>
<dbReference type="OrthoDB" id="1413014at2759"/>
<dbReference type="Proteomes" id="UP000383932">
    <property type="component" value="Unassembled WGS sequence"/>
</dbReference>